<organism evidence="1 2">
    <name type="scientific">Hymenobacter negativus</name>
    <dbReference type="NCBI Taxonomy" id="2795026"/>
    <lineage>
        <taxon>Bacteria</taxon>
        <taxon>Pseudomonadati</taxon>
        <taxon>Bacteroidota</taxon>
        <taxon>Cytophagia</taxon>
        <taxon>Cytophagales</taxon>
        <taxon>Hymenobacteraceae</taxon>
        <taxon>Hymenobacter</taxon>
    </lineage>
</organism>
<name>A0ABS3QIZ1_9BACT</name>
<gene>
    <name evidence="1" type="ORF">J4E00_19220</name>
</gene>
<sequence>MGYTIRALVGSATDLLPFTSAYPQAVCVALGSGLSLIPLTDDLFDTLMPGEPSEDFAPFYFLTPQLEARLLHYIGKACIGYLEAEYFGGVGEQAAVLWNEGHREMVRGPQYGAINAVLARLGIQPASSDHDEFDTAGFGQRRHTEDWLLG</sequence>
<comment type="caution">
    <text evidence="1">The sequence shown here is derived from an EMBL/GenBank/DDBJ whole genome shotgun (WGS) entry which is preliminary data.</text>
</comment>
<reference evidence="1 2" key="1">
    <citation type="submission" date="2021-03" db="EMBL/GenBank/DDBJ databases">
        <authorList>
            <person name="Kim M.K."/>
        </authorList>
    </citation>
    <scope>NUCLEOTIDE SEQUENCE [LARGE SCALE GENOMIC DNA]</scope>
    <source>
        <strain evidence="1 2">BT442</strain>
    </source>
</reference>
<evidence type="ECO:0000313" key="2">
    <source>
        <dbReference type="Proteomes" id="UP000664369"/>
    </source>
</evidence>
<dbReference type="Proteomes" id="UP000664369">
    <property type="component" value="Unassembled WGS sequence"/>
</dbReference>
<accession>A0ABS3QIZ1</accession>
<dbReference type="RefSeq" id="WP_208176898.1">
    <property type="nucleotide sequence ID" value="NZ_JAGETZ010000010.1"/>
</dbReference>
<proteinExistence type="predicted"/>
<keyword evidence="2" id="KW-1185">Reference proteome</keyword>
<evidence type="ECO:0000313" key="1">
    <source>
        <dbReference type="EMBL" id="MBO2011202.1"/>
    </source>
</evidence>
<dbReference type="EMBL" id="JAGETZ010000010">
    <property type="protein sequence ID" value="MBO2011202.1"/>
    <property type="molecule type" value="Genomic_DNA"/>
</dbReference>
<protein>
    <submittedName>
        <fullName evidence="1">Uncharacterized protein</fullName>
    </submittedName>
</protein>